<gene>
    <name evidence="1" type="ORF">RDWZM_003150</name>
</gene>
<accession>A0A9Q0RSE5</accession>
<dbReference type="EMBL" id="JAPWDV010000001">
    <property type="protein sequence ID" value="KAJ6224605.1"/>
    <property type="molecule type" value="Genomic_DNA"/>
</dbReference>
<sequence length="87" mass="9665">MAIVETFICQPLKMVSCSMPSPLHGHGQSMRGTMSSTDRWVMKINRLFMNAIGAHRSNTKNRLKNNAIELTVGLDMSLSRSMYSSCG</sequence>
<dbReference type="Proteomes" id="UP001142055">
    <property type="component" value="Chromosome 1"/>
</dbReference>
<reference evidence="1" key="1">
    <citation type="submission" date="2022-12" db="EMBL/GenBank/DDBJ databases">
        <title>Genome assemblies of Blomia tropicalis.</title>
        <authorList>
            <person name="Cui Y."/>
        </authorList>
    </citation>
    <scope>NUCLEOTIDE SEQUENCE</scope>
    <source>
        <tissue evidence="1">Adult mites</tissue>
    </source>
</reference>
<proteinExistence type="predicted"/>
<organism evidence="1 2">
    <name type="scientific">Blomia tropicalis</name>
    <name type="common">Mite</name>
    <dbReference type="NCBI Taxonomy" id="40697"/>
    <lineage>
        <taxon>Eukaryota</taxon>
        <taxon>Metazoa</taxon>
        <taxon>Ecdysozoa</taxon>
        <taxon>Arthropoda</taxon>
        <taxon>Chelicerata</taxon>
        <taxon>Arachnida</taxon>
        <taxon>Acari</taxon>
        <taxon>Acariformes</taxon>
        <taxon>Sarcoptiformes</taxon>
        <taxon>Astigmata</taxon>
        <taxon>Glycyphagoidea</taxon>
        <taxon>Echimyopodidae</taxon>
        <taxon>Blomia</taxon>
    </lineage>
</organism>
<evidence type="ECO:0000313" key="2">
    <source>
        <dbReference type="Proteomes" id="UP001142055"/>
    </source>
</evidence>
<protein>
    <submittedName>
        <fullName evidence="1">Uncharacterized protein</fullName>
    </submittedName>
</protein>
<comment type="caution">
    <text evidence="1">The sequence shown here is derived from an EMBL/GenBank/DDBJ whole genome shotgun (WGS) entry which is preliminary data.</text>
</comment>
<keyword evidence="2" id="KW-1185">Reference proteome</keyword>
<evidence type="ECO:0000313" key="1">
    <source>
        <dbReference type="EMBL" id="KAJ6224605.1"/>
    </source>
</evidence>
<name>A0A9Q0RSE5_BLOTA</name>
<dbReference type="AlphaFoldDB" id="A0A9Q0RSE5"/>